<dbReference type="InterPro" id="IPR011050">
    <property type="entry name" value="Pectin_lyase_fold/virulence"/>
</dbReference>
<keyword evidence="2" id="KW-1185">Reference proteome</keyword>
<dbReference type="Proteomes" id="UP001500841">
    <property type="component" value="Unassembled WGS sequence"/>
</dbReference>
<comment type="caution">
    <text evidence="1">The sequence shown here is derived from an EMBL/GenBank/DDBJ whole genome shotgun (WGS) entry which is preliminary data.</text>
</comment>
<name>A0ABP7WDX4_9SPHI</name>
<evidence type="ECO:0000313" key="1">
    <source>
        <dbReference type="EMBL" id="GAA4086985.1"/>
    </source>
</evidence>
<dbReference type="Gene3D" id="2.160.20.10">
    <property type="entry name" value="Single-stranded right-handed beta-helix, Pectin lyase-like"/>
    <property type="match status" value="1"/>
</dbReference>
<evidence type="ECO:0000313" key="2">
    <source>
        <dbReference type="Proteomes" id="UP001500841"/>
    </source>
</evidence>
<dbReference type="InterPro" id="IPR012334">
    <property type="entry name" value="Pectin_lyas_fold"/>
</dbReference>
<dbReference type="SUPFAM" id="SSF51126">
    <property type="entry name" value="Pectin lyase-like"/>
    <property type="match status" value="1"/>
</dbReference>
<sequence length="312" mass="34024">MQQAINAHDIIIFPPFPIRVNDNGLVIGSNKVIKFLPGSVLLLQPSNKSTYNILKISGANNVTLIDPVIQGDRYTHIGKLGEWGNGIGIYSSSNITINQPKISNCWGDGIYLGQLKQNVSGNFNIKIIKAGLVHNRRNGISVISVNGLSLIAPHIYYSDGTPPMDGIDFEPNSSTDELKNIDVINPLTVYNKGAGISIGLKNLYGLIDKQVDITITQPTDSCSSIGFRATATLTRQLNDEIISGTILVKNPHWIKNDVCPLRVNMLDQHILLKLVNPTIVDTLNKKLNKSAAAAYLINSGKINKISQCIITY</sequence>
<protein>
    <submittedName>
        <fullName evidence="1">Uncharacterized protein</fullName>
    </submittedName>
</protein>
<organism evidence="1 2">
    <name type="scientific">Mucilaginibacter panaciglaebae</name>
    <dbReference type="NCBI Taxonomy" id="502331"/>
    <lineage>
        <taxon>Bacteria</taxon>
        <taxon>Pseudomonadati</taxon>
        <taxon>Bacteroidota</taxon>
        <taxon>Sphingobacteriia</taxon>
        <taxon>Sphingobacteriales</taxon>
        <taxon>Sphingobacteriaceae</taxon>
        <taxon>Mucilaginibacter</taxon>
    </lineage>
</organism>
<gene>
    <name evidence="1" type="ORF">GCM10022392_04950</name>
</gene>
<proteinExistence type="predicted"/>
<accession>A0ABP7WDX4</accession>
<dbReference type="EMBL" id="BAABCV010000002">
    <property type="protein sequence ID" value="GAA4086985.1"/>
    <property type="molecule type" value="Genomic_DNA"/>
</dbReference>
<reference evidence="2" key="1">
    <citation type="journal article" date="2019" name="Int. J. Syst. Evol. Microbiol.">
        <title>The Global Catalogue of Microorganisms (GCM) 10K type strain sequencing project: providing services to taxonomists for standard genome sequencing and annotation.</title>
        <authorList>
            <consortium name="The Broad Institute Genomics Platform"/>
            <consortium name="The Broad Institute Genome Sequencing Center for Infectious Disease"/>
            <person name="Wu L."/>
            <person name="Ma J."/>
        </authorList>
    </citation>
    <scope>NUCLEOTIDE SEQUENCE [LARGE SCALE GENOMIC DNA]</scope>
    <source>
        <strain evidence="2">JCM 17085</strain>
    </source>
</reference>